<feature type="transmembrane region" description="Helical" evidence="7">
    <location>
        <begin position="235"/>
        <end position="259"/>
    </location>
</feature>
<dbReference type="AlphaFoldDB" id="A0A7U3ZT06"/>
<dbReference type="Pfam" id="PF00528">
    <property type="entry name" value="BPD_transp_1"/>
    <property type="match status" value="1"/>
</dbReference>
<dbReference type="Proteomes" id="UP000008907">
    <property type="component" value="Chromosome"/>
</dbReference>
<dbReference type="GO" id="GO:0005886">
    <property type="term" value="C:plasma membrane"/>
    <property type="evidence" value="ECO:0007669"/>
    <property type="project" value="UniProtKB-SubCell"/>
</dbReference>
<evidence type="ECO:0000256" key="4">
    <source>
        <dbReference type="ARBA" id="ARBA00022692"/>
    </source>
</evidence>
<evidence type="ECO:0000256" key="2">
    <source>
        <dbReference type="ARBA" id="ARBA00022448"/>
    </source>
</evidence>
<dbReference type="KEGG" id="mpf:MPUT_0648"/>
<keyword evidence="4 7" id="KW-0812">Transmembrane</keyword>
<evidence type="ECO:0000256" key="7">
    <source>
        <dbReference type="RuleBase" id="RU363032"/>
    </source>
</evidence>
<comment type="subcellular location">
    <subcellularLocation>
        <location evidence="1 7">Cell membrane</location>
        <topology evidence="1 7">Multi-pass membrane protein</topology>
    </subcellularLocation>
</comment>
<accession>A0A7U3ZT06</accession>
<comment type="similarity">
    <text evidence="7">Belongs to the binding-protein-dependent transport system permease family.</text>
</comment>
<dbReference type="RefSeq" id="WP_014035343.1">
    <property type="nucleotide sequence ID" value="NC_015946.1"/>
</dbReference>
<feature type="domain" description="ABC transmembrane type-1" evidence="8">
    <location>
        <begin position="200"/>
        <end position="402"/>
    </location>
</feature>
<feature type="transmembrane region" description="Helical" evidence="7">
    <location>
        <begin position="279"/>
        <end position="297"/>
    </location>
</feature>
<feature type="transmembrane region" description="Helical" evidence="7">
    <location>
        <begin position="377"/>
        <end position="405"/>
    </location>
</feature>
<name>A0A7U3ZT06_MYCPK</name>
<dbReference type="Gene3D" id="1.10.3720.10">
    <property type="entry name" value="MetI-like"/>
    <property type="match status" value="1"/>
</dbReference>
<sequence>MKELQKTVYDQKIDLQTELLSEQFDLSSELDKHQKISKLTAFKYWYSDLSANIYKFFVRHPLYGYSFKRIFYGLLTLLVAIVILYAITRAITPDVKYLPPNYEKLKLTKAQLDELMIDRMKKFGVYGPFLEQVLNYLKNITPFIPKYILVNAEYALDQATNKVIESNIIYQTRFVYLGVVSSPSIAEESSDVLELFRKAMPYSFVFGSIAILIANFLGIVIGIQQAKKKNRAFDGIVSTASAALIALPTLVIVLAVFIFSVSILGNSGLYNSGSFATRFWPIITMVIINIPIVATYTRRYVLEEMTSDYVKFALAKGMSAKRAYYLHIFRNSGIRTIRTIPSQIILTVFGSSILTETQWSIPGMGQYIIKSAGGNDFFVFLGFTVLSSFATIFASLLSDLIYVWLDPRISLTKK</sequence>
<dbReference type="PROSITE" id="PS50928">
    <property type="entry name" value="ABC_TM1"/>
    <property type="match status" value="1"/>
</dbReference>
<evidence type="ECO:0000313" key="9">
    <source>
        <dbReference type="EMBL" id="AEM68988.1"/>
    </source>
</evidence>
<gene>
    <name evidence="9" type="primary">oppB</name>
    <name evidence="9" type="ordered locus">MPUT_0648</name>
</gene>
<evidence type="ECO:0000256" key="1">
    <source>
        <dbReference type="ARBA" id="ARBA00004651"/>
    </source>
</evidence>
<dbReference type="EMBL" id="CP003021">
    <property type="protein sequence ID" value="AEM68988.1"/>
    <property type="molecule type" value="Genomic_DNA"/>
</dbReference>
<evidence type="ECO:0000256" key="5">
    <source>
        <dbReference type="ARBA" id="ARBA00022989"/>
    </source>
</evidence>
<evidence type="ECO:0000259" key="8">
    <source>
        <dbReference type="PROSITE" id="PS50928"/>
    </source>
</evidence>
<feature type="transmembrane region" description="Helical" evidence="7">
    <location>
        <begin position="202"/>
        <end position="223"/>
    </location>
</feature>
<protein>
    <submittedName>
        <fullName evidence="9">Oligopeptide ABC transport system, permease protein OppB</fullName>
    </submittedName>
</protein>
<dbReference type="PANTHER" id="PTHR30465:SF0">
    <property type="entry name" value="OLIGOPEPTIDE TRANSPORT SYSTEM PERMEASE PROTEIN APPB"/>
    <property type="match status" value="1"/>
</dbReference>
<evidence type="ECO:0000256" key="6">
    <source>
        <dbReference type="ARBA" id="ARBA00023136"/>
    </source>
</evidence>
<reference evidence="9 10" key="1">
    <citation type="journal article" date="2011" name="J. Bacteriol.">
        <title>Genome Sequence of Mycoplasma putrefaciens Type Strain KS1.</title>
        <authorList>
            <person name="Calcutt M.J."/>
            <person name="Foecking M.F."/>
        </authorList>
    </citation>
    <scope>NUCLEOTIDE SEQUENCE [LARGE SCALE GENOMIC DNA]</scope>
    <source>
        <strain evidence="10">ATCC 15718 / NCTC 10155 / C30 KS-1 / KS-1</strain>
    </source>
</reference>
<evidence type="ECO:0000313" key="10">
    <source>
        <dbReference type="Proteomes" id="UP000008907"/>
    </source>
</evidence>
<keyword evidence="2 7" id="KW-0813">Transport</keyword>
<evidence type="ECO:0000256" key="3">
    <source>
        <dbReference type="ARBA" id="ARBA00022475"/>
    </source>
</evidence>
<feature type="transmembrane region" description="Helical" evidence="7">
    <location>
        <begin position="70"/>
        <end position="91"/>
    </location>
</feature>
<dbReference type="InterPro" id="IPR000515">
    <property type="entry name" value="MetI-like"/>
</dbReference>
<dbReference type="InterPro" id="IPR035906">
    <property type="entry name" value="MetI-like_sf"/>
</dbReference>
<organism evidence="9 10">
    <name type="scientific">Mycoplasma putrefaciens (strain ATCC 15718 / NCTC 10155 / C30 KS-1 / KS-1)</name>
    <dbReference type="NCBI Taxonomy" id="743965"/>
    <lineage>
        <taxon>Bacteria</taxon>
        <taxon>Bacillati</taxon>
        <taxon>Mycoplasmatota</taxon>
        <taxon>Mollicutes</taxon>
        <taxon>Mycoplasmataceae</taxon>
        <taxon>Mycoplasma</taxon>
    </lineage>
</organism>
<dbReference type="NCBIfam" id="NF043081">
    <property type="entry name" value="MMSYN1_0165"/>
    <property type="match status" value="1"/>
</dbReference>
<dbReference type="CDD" id="cd06261">
    <property type="entry name" value="TM_PBP2"/>
    <property type="match status" value="1"/>
</dbReference>
<dbReference type="GO" id="GO:0055085">
    <property type="term" value="P:transmembrane transport"/>
    <property type="evidence" value="ECO:0007669"/>
    <property type="project" value="InterPro"/>
</dbReference>
<dbReference type="PANTHER" id="PTHR30465">
    <property type="entry name" value="INNER MEMBRANE ABC TRANSPORTER"/>
    <property type="match status" value="1"/>
</dbReference>
<keyword evidence="5 7" id="KW-1133">Transmembrane helix</keyword>
<keyword evidence="6 7" id="KW-0472">Membrane</keyword>
<proteinExistence type="inferred from homology"/>
<keyword evidence="3" id="KW-1003">Cell membrane</keyword>
<dbReference type="SUPFAM" id="SSF161098">
    <property type="entry name" value="MetI-like"/>
    <property type="match status" value="1"/>
</dbReference>